<dbReference type="InterPro" id="IPR041420">
    <property type="entry name" value="PBECR4"/>
</dbReference>
<gene>
    <name evidence="2" type="ORF">VC03_03135</name>
</gene>
<dbReference type="RefSeq" id="WP_046328627.1">
    <property type="nucleotide sequence ID" value="NZ_CP011280.1"/>
</dbReference>
<proteinExistence type="predicted"/>
<dbReference type="EMBL" id="CP011280">
    <property type="protein sequence ID" value="AKC95521.1"/>
    <property type="molecule type" value="Genomic_DNA"/>
</dbReference>
<dbReference type="Pfam" id="PF18813">
    <property type="entry name" value="PBECR4"/>
    <property type="match status" value="1"/>
</dbReference>
<dbReference type="Proteomes" id="UP000033103">
    <property type="component" value="Chromosome"/>
</dbReference>
<name>A0A0E3ZCA5_9FUSO</name>
<dbReference type="HOGENOM" id="CLU_2773697_0_0_0"/>
<dbReference type="STRING" id="187101.VC03_03135"/>
<dbReference type="OrthoDB" id="9792687at2"/>
<accession>A0A0E3ZCA5</accession>
<evidence type="ECO:0000313" key="2">
    <source>
        <dbReference type="EMBL" id="AKC95521.1"/>
    </source>
</evidence>
<reference evidence="2 3" key="1">
    <citation type="journal article" date="2012" name="BMC Genomics">
        <title>Genomic sequence analysis and characterization of Sneathia amnii sp. nov.</title>
        <authorList>
            <consortium name="Vaginal Microbiome Consortium (additional members)"/>
            <person name="Harwich M.D.Jr."/>
            <person name="Serrano M.G."/>
            <person name="Fettweis J.M."/>
            <person name="Alves J.M."/>
            <person name="Reimers M.A."/>
            <person name="Buck G.A."/>
            <person name="Jefferson K.K."/>
        </authorList>
    </citation>
    <scope>NUCLEOTIDE SEQUENCE [LARGE SCALE GENOMIC DNA]</scope>
    <source>
        <strain evidence="2 3">SN35</strain>
    </source>
</reference>
<keyword evidence="3" id="KW-1185">Reference proteome</keyword>
<protein>
    <recommendedName>
        <fullName evidence="1">Phage-Barnase-EndoU-ColicinE5/D-RelE like nuclease 4 domain-containing protein</fullName>
    </recommendedName>
</protein>
<dbReference type="PATRIC" id="fig|1069640.6.peg.614"/>
<evidence type="ECO:0000259" key="1">
    <source>
        <dbReference type="Pfam" id="PF18813"/>
    </source>
</evidence>
<dbReference type="AlphaFoldDB" id="A0A0E3ZCA5"/>
<feature type="domain" description="Phage-Barnase-EndoU-ColicinE5/D-RelE like nuclease 4" evidence="1">
    <location>
        <begin position="3"/>
        <end position="41"/>
    </location>
</feature>
<evidence type="ECO:0000313" key="3">
    <source>
        <dbReference type="Proteomes" id="UP000033103"/>
    </source>
</evidence>
<organism evidence="2 3">
    <name type="scientific">Sneathia vaginalis</name>
    <dbReference type="NCBI Taxonomy" id="187101"/>
    <lineage>
        <taxon>Bacteria</taxon>
        <taxon>Fusobacteriati</taxon>
        <taxon>Fusobacteriota</taxon>
        <taxon>Fusobacteriia</taxon>
        <taxon>Fusobacteriales</taxon>
        <taxon>Leptotrichiaceae</taxon>
        <taxon>Sneathia</taxon>
    </lineage>
</organism>
<dbReference type="KEGG" id="sns:VC03_03135"/>
<sequence length="69" mass="8555">MNKIKEIYNWYKQFNNKEIVIQTENKNLEIKITNTALPHFTKSRYKNYDNLPDNAEYYRDNNRKRVKIK</sequence>